<protein>
    <submittedName>
        <fullName evidence="1">Uncharacterized protein</fullName>
    </submittedName>
</protein>
<accession>A0A0K9PSX7</accession>
<organism evidence="1 2">
    <name type="scientific">Zostera marina</name>
    <name type="common">Eelgrass</name>
    <dbReference type="NCBI Taxonomy" id="29655"/>
    <lineage>
        <taxon>Eukaryota</taxon>
        <taxon>Viridiplantae</taxon>
        <taxon>Streptophyta</taxon>
        <taxon>Embryophyta</taxon>
        <taxon>Tracheophyta</taxon>
        <taxon>Spermatophyta</taxon>
        <taxon>Magnoliopsida</taxon>
        <taxon>Liliopsida</taxon>
        <taxon>Zosteraceae</taxon>
        <taxon>Zostera</taxon>
    </lineage>
</organism>
<dbReference type="AlphaFoldDB" id="A0A0K9PSX7"/>
<sequence length="74" mass="8566">MVPDIISHRPNCHVHLPLFDPPPVAVLSIPESRTTISGTASSGLDRESRHHDFRNGEFRTREFWNREFRNSMPI</sequence>
<name>A0A0K9PSX7_ZOSMR</name>
<dbReference type="Proteomes" id="UP000036987">
    <property type="component" value="Unassembled WGS sequence"/>
</dbReference>
<comment type="caution">
    <text evidence="1">The sequence shown here is derived from an EMBL/GenBank/DDBJ whole genome shotgun (WGS) entry which is preliminary data.</text>
</comment>
<gene>
    <name evidence="1" type="ORF">ZOSMA_182G00380</name>
</gene>
<keyword evidence="2" id="KW-1185">Reference proteome</keyword>
<dbReference type="EMBL" id="LFYR01000678">
    <property type="protein sequence ID" value="KMZ71347.1"/>
    <property type="molecule type" value="Genomic_DNA"/>
</dbReference>
<proteinExistence type="predicted"/>
<evidence type="ECO:0000313" key="2">
    <source>
        <dbReference type="Proteomes" id="UP000036987"/>
    </source>
</evidence>
<reference evidence="2" key="1">
    <citation type="journal article" date="2016" name="Nature">
        <title>The genome of the seagrass Zostera marina reveals angiosperm adaptation to the sea.</title>
        <authorList>
            <person name="Olsen J.L."/>
            <person name="Rouze P."/>
            <person name="Verhelst B."/>
            <person name="Lin Y.-C."/>
            <person name="Bayer T."/>
            <person name="Collen J."/>
            <person name="Dattolo E."/>
            <person name="De Paoli E."/>
            <person name="Dittami S."/>
            <person name="Maumus F."/>
            <person name="Michel G."/>
            <person name="Kersting A."/>
            <person name="Lauritano C."/>
            <person name="Lohaus R."/>
            <person name="Toepel M."/>
            <person name="Tonon T."/>
            <person name="Vanneste K."/>
            <person name="Amirebrahimi M."/>
            <person name="Brakel J."/>
            <person name="Bostroem C."/>
            <person name="Chovatia M."/>
            <person name="Grimwood J."/>
            <person name="Jenkins J.W."/>
            <person name="Jueterbock A."/>
            <person name="Mraz A."/>
            <person name="Stam W.T."/>
            <person name="Tice H."/>
            <person name="Bornberg-Bauer E."/>
            <person name="Green P.J."/>
            <person name="Pearson G.A."/>
            <person name="Procaccini G."/>
            <person name="Duarte C.M."/>
            <person name="Schmutz J."/>
            <person name="Reusch T.B.H."/>
            <person name="Van de Peer Y."/>
        </authorList>
    </citation>
    <scope>NUCLEOTIDE SEQUENCE [LARGE SCALE GENOMIC DNA]</scope>
    <source>
        <strain evidence="2">cv. Finnish</strain>
    </source>
</reference>
<evidence type="ECO:0000313" key="1">
    <source>
        <dbReference type="EMBL" id="KMZ71347.1"/>
    </source>
</evidence>